<keyword evidence="1" id="KW-0711">Selenium</keyword>
<dbReference type="NCBIfam" id="TIGR03167">
    <property type="entry name" value="tRNA_sel_U_synt"/>
    <property type="match status" value="1"/>
</dbReference>
<dbReference type="EMBL" id="CP041345">
    <property type="protein sequence ID" value="QKG81152.1"/>
    <property type="molecule type" value="Genomic_DNA"/>
</dbReference>
<dbReference type="GO" id="GO:0004792">
    <property type="term" value="F:thiosulfate-cyanide sulfurtransferase activity"/>
    <property type="evidence" value="ECO:0007669"/>
    <property type="project" value="InterPro"/>
</dbReference>
<dbReference type="InterPro" id="IPR017582">
    <property type="entry name" value="SelU"/>
</dbReference>
<dbReference type="AlphaFoldDB" id="A0A7D3XFL8"/>
<dbReference type="InterPro" id="IPR001307">
    <property type="entry name" value="Thiosulphate_STrfase_CS"/>
</dbReference>
<dbReference type="PANTHER" id="PTHR30401:SF0">
    <property type="entry name" value="TRNA 2-SELENOURIDINE SYNTHASE"/>
    <property type="match status" value="1"/>
</dbReference>
<name>A0A7D3XFL8_9BACT</name>
<dbReference type="PANTHER" id="PTHR30401">
    <property type="entry name" value="TRNA 2-SELENOURIDINE SYNTHASE"/>
    <property type="match status" value="1"/>
</dbReference>
<dbReference type="RefSeq" id="WP_173076630.1">
    <property type="nucleotide sequence ID" value="NZ_CP041345.1"/>
</dbReference>
<organism evidence="3 4">
    <name type="scientific">Tenuifilum thalassicum</name>
    <dbReference type="NCBI Taxonomy" id="2590900"/>
    <lineage>
        <taxon>Bacteria</taxon>
        <taxon>Pseudomonadati</taxon>
        <taxon>Bacteroidota</taxon>
        <taxon>Bacteroidia</taxon>
        <taxon>Bacteroidales</taxon>
        <taxon>Tenuifilaceae</taxon>
        <taxon>Tenuifilum</taxon>
    </lineage>
</organism>
<evidence type="ECO:0000313" key="3">
    <source>
        <dbReference type="EMBL" id="QKG81152.1"/>
    </source>
</evidence>
<evidence type="ECO:0000313" key="4">
    <source>
        <dbReference type="Proteomes" id="UP000500961"/>
    </source>
</evidence>
<sequence>MAEIISIDKFVELIDNLPVIDVRSPSEYDRGHIPGAINIPLFSDEERAAVGTKYKKVGRKDAIKLGLELVGPKLKGFIDILEHSVNQKNILVYCWRGGMRSASMSWLFGLAGYKPKTLEGGYKAFRRFALETFSKPYRLLILGGMTGSGKTDILNKLKQNGEQVIDLEGLANHKGSAFGWINQGNQPKTEHFENLLFNQLRKLDASKHIWVEDESMGIGRVFIPKEFYSQMKNSQPVILNVDIDTRINRLIKDYTACDKNDLIESVKKIQKRLGFDKAQKCIDHIKSNNFAEAIRITLEYYDKTYSYGLTQKKLPPIFVNTDGNDDNLISKLIDIRKKLDA</sequence>
<dbReference type="NCBIfam" id="NF008752">
    <property type="entry name" value="PRK11784.1-4"/>
    <property type="match status" value="1"/>
</dbReference>
<dbReference type="SMART" id="SM00450">
    <property type="entry name" value="RHOD"/>
    <property type="match status" value="1"/>
</dbReference>
<dbReference type="Gene3D" id="3.40.250.10">
    <property type="entry name" value="Rhodanese-like domain"/>
    <property type="match status" value="1"/>
</dbReference>
<dbReference type="GO" id="GO:0002098">
    <property type="term" value="P:tRNA wobble uridine modification"/>
    <property type="evidence" value="ECO:0007669"/>
    <property type="project" value="InterPro"/>
</dbReference>
<evidence type="ECO:0000259" key="2">
    <source>
        <dbReference type="PROSITE" id="PS50206"/>
    </source>
</evidence>
<dbReference type="NCBIfam" id="NF008750">
    <property type="entry name" value="PRK11784.1-2"/>
    <property type="match status" value="1"/>
</dbReference>
<accession>A0A7D3XFL8</accession>
<proteinExistence type="predicted"/>
<reference evidence="3 4" key="1">
    <citation type="submission" date="2019-07" db="EMBL/GenBank/DDBJ databases">
        <title>Thalassofilum flectens gen. nov., sp. nov., a novel moderate thermophilic anaerobe from a shallow sea hot spring in Kunashir Island (Russia), representing a new family in the order Bacteroidales, and proposal of Thalassofilacea fam. nov.</title>
        <authorList>
            <person name="Kochetkova T.V."/>
            <person name="Podosokorskaya O.A."/>
            <person name="Novikov A."/>
            <person name="Elcheninov A.G."/>
            <person name="Toshchakov S.V."/>
            <person name="Kublanov I.V."/>
        </authorList>
    </citation>
    <scope>NUCLEOTIDE SEQUENCE [LARGE SCALE GENOMIC DNA]</scope>
    <source>
        <strain evidence="3 4">38-H</strain>
    </source>
</reference>
<dbReference type="InterPro" id="IPR001763">
    <property type="entry name" value="Rhodanese-like_dom"/>
</dbReference>
<dbReference type="PROSITE" id="PS50206">
    <property type="entry name" value="RHODANESE_3"/>
    <property type="match status" value="1"/>
</dbReference>
<evidence type="ECO:0000256" key="1">
    <source>
        <dbReference type="ARBA" id="ARBA00023266"/>
    </source>
</evidence>
<dbReference type="SUPFAM" id="SSF52821">
    <property type="entry name" value="Rhodanese/Cell cycle control phosphatase"/>
    <property type="match status" value="1"/>
</dbReference>
<dbReference type="InterPro" id="IPR027417">
    <property type="entry name" value="P-loop_NTPase"/>
</dbReference>
<dbReference type="InterPro" id="IPR036873">
    <property type="entry name" value="Rhodanese-like_dom_sf"/>
</dbReference>
<dbReference type="Pfam" id="PF26341">
    <property type="entry name" value="AAA_SelU"/>
    <property type="match status" value="1"/>
</dbReference>
<dbReference type="Gene3D" id="3.40.50.300">
    <property type="entry name" value="P-loop containing nucleotide triphosphate hydrolases"/>
    <property type="match status" value="1"/>
</dbReference>
<dbReference type="GO" id="GO:0043828">
    <property type="term" value="F:tRNA 2-selenouridine synthase activity"/>
    <property type="evidence" value="ECO:0007669"/>
    <property type="project" value="InterPro"/>
</dbReference>
<keyword evidence="4" id="KW-1185">Reference proteome</keyword>
<dbReference type="CDD" id="cd01520">
    <property type="entry name" value="RHOD_YbbB"/>
    <property type="match status" value="1"/>
</dbReference>
<dbReference type="PROSITE" id="PS00380">
    <property type="entry name" value="RHODANESE_1"/>
    <property type="match status" value="1"/>
</dbReference>
<dbReference type="Proteomes" id="UP000500961">
    <property type="component" value="Chromosome"/>
</dbReference>
<dbReference type="SUPFAM" id="SSF52540">
    <property type="entry name" value="P-loop containing nucleoside triphosphate hydrolases"/>
    <property type="match status" value="1"/>
</dbReference>
<dbReference type="Pfam" id="PF00581">
    <property type="entry name" value="Rhodanese"/>
    <property type="match status" value="1"/>
</dbReference>
<feature type="domain" description="Rhodanese" evidence="2">
    <location>
        <begin position="13"/>
        <end position="134"/>
    </location>
</feature>
<gene>
    <name evidence="3" type="primary">mnmH</name>
    <name evidence="3" type="ORF">FHG85_13035</name>
</gene>
<dbReference type="KEGG" id="ttz:FHG85_13035"/>
<protein>
    <submittedName>
        <fullName evidence="3">tRNA 2-selenouridine(34) synthase MnmH</fullName>
    </submittedName>
</protein>
<dbReference type="InterPro" id="IPR058840">
    <property type="entry name" value="AAA_SelU"/>
</dbReference>